<dbReference type="InParanoid" id="D8RPS7"/>
<dbReference type="AlphaFoldDB" id="D8RPS7"/>
<reference evidence="2 3" key="1">
    <citation type="journal article" date="2011" name="Science">
        <title>The Selaginella genome identifies genetic changes associated with the evolution of vascular plants.</title>
        <authorList>
            <person name="Banks J.A."/>
            <person name="Nishiyama T."/>
            <person name="Hasebe M."/>
            <person name="Bowman J.L."/>
            <person name="Gribskov M."/>
            <person name="dePamphilis C."/>
            <person name="Albert V.A."/>
            <person name="Aono N."/>
            <person name="Aoyama T."/>
            <person name="Ambrose B.A."/>
            <person name="Ashton N.W."/>
            <person name="Axtell M.J."/>
            <person name="Barker E."/>
            <person name="Barker M.S."/>
            <person name="Bennetzen J.L."/>
            <person name="Bonawitz N.D."/>
            <person name="Chapple C."/>
            <person name="Cheng C."/>
            <person name="Correa L.G."/>
            <person name="Dacre M."/>
            <person name="DeBarry J."/>
            <person name="Dreyer I."/>
            <person name="Elias M."/>
            <person name="Engstrom E.M."/>
            <person name="Estelle M."/>
            <person name="Feng L."/>
            <person name="Finet C."/>
            <person name="Floyd S.K."/>
            <person name="Frommer W.B."/>
            <person name="Fujita T."/>
            <person name="Gramzow L."/>
            <person name="Gutensohn M."/>
            <person name="Harholt J."/>
            <person name="Hattori M."/>
            <person name="Heyl A."/>
            <person name="Hirai T."/>
            <person name="Hiwatashi Y."/>
            <person name="Ishikawa M."/>
            <person name="Iwata M."/>
            <person name="Karol K.G."/>
            <person name="Koehler B."/>
            <person name="Kolukisaoglu U."/>
            <person name="Kubo M."/>
            <person name="Kurata T."/>
            <person name="Lalonde S."/>
            <person name="Li K."/>
            <person name="Li Y."/>
            <person name="Litt A."/>
            <person name="Lyons E."/>
            <person name="Manning G."/>
            <person name="Maruyama T."/>
            <person name="Michael T.P."/>
            <person name="Mikami K."/>
            <person name="Miyazaki S."/>
            <person name="Morinaga S."/>
            <person name="Murata T."/>
            <person name="Mueller-Roeber B."/>
            <person name="Nelson D.R."/>
            <person name="Obara M."/>
            <person name="Oguri Y."/>
            <person name="Olmstead R.G."/>
            <person name="Onodera N."/>
            <person name="Petersen B.L."/>
            <person name="Pils B."/>
            <person name="Prigge M."/>
            <person name="Rensing S.A."/>
            <person name="Riano-Pachon D.M."/>
            <person name="Roberts A.W."/>
            <person name="Sato Y."/>
            <person name="Scheller H.V."/>
            <person name="Schulz B."/>
            <person name="Schulz C."/>
            <person name="Shakirov E.V."/>
            <person name="Shibagaki N."/>
            <person name="Shinohara N."/>
            <person name="Shippen D.E."/>
            <person name="Soerensen I."/>
            <person name="Sotooka R."/>
            <person name="Sugimoto N."/>
            <person name="Sugita M."/>
            <person name="Sumikawa N."/>
            <person name="Tanurdzic M."/>
            <person name="Theissen G."/>
            <person name="Ulvskov P."/>
            <person name="Wakazuki S."/>
            <person name="Weng J.K."/>
            <person name="Willats W.W."/>
            <person name="Wipf D."/>
            <person name="Wolf P.G."/>
            <person name="Yang L."/>
            <person name="Zimmer A.D."/>
            <person name="Zhu Q."/>
            <person name="Mitros T."/>
            <person name="Hellsten U."/>
            <person name="Loque D."/>
            <person name="Otillar R."/>
            <person name="Salamov A."/>
            <person name="Schmutz J."/>
            <person name="Shapiro H."/>
            <person name="Lindquist E."/>
            <person name="Lucas S."/>
            <person name="Rokhsar D."/>
            <person name="Grigoriev I.V."/>
        </authorList>
    </citation>
    <scope>NUCLEOTIDE SEQUENCE [LARGE SCALE GENOMIC DNA]</scope>
</reference>
<dbReference type="InterPro" id="IPR058939">
    <property type="entry name" value="Mtase_EDM2"/>
</dbReference>
<dbReference type="Proteomes" id="UP000001514">
    <property type="component" value="Unassembled WGS sequence"/>
</dbReference>
<dbReference type="EMBL" id="GL377586">
    <property type="protein sequence ID" value="EFJ25536.1"/>
    <property type="molecule type" value="Genomic_DNA"/>
</dbReference>
<dbReference type="OMA" id="VCKDELP"/>
<proteinExistence type="predicted"/>
<accession>D8RPS7</accession>
<protein>
    <recommendedName>
        <fullName evidence="1">DM2 domain-containing protein</fullName>
    </recommendedName>
</protein>
<name>D8RPS7_SELML</name>
<dbReference type="STRING" id="88036.D8RPS7"/>
<gene>
    <name evidence="2" type="ORF">SELMODRAFT_99176</name>
</gene>
<evidence type="ECO:0000259" key="1">
    <source>
        <dbReference type="Pfam" id="PF26055"/>
    </source>
</evidence>
<dbReference type="HOGENOM" id="CLU_1286227_0_0_1"/>
<feature type="non-terminal residue" evidence="2">
    <location>
        <position position="1"/>
    </location>
</feature>
<dbReference type="PANTHER" id="PTHR46235">
    <property type="entry name" value="PHD FINGER-CONTAINING PROTEIN DDB_G0268158"/>
    <property type="match status" value="1"/>
</dbReference>
<dbReference type="KEGG" id="smo:SELMODRAFT_99176"/>
<keyword evidence="3" id="KW-1185">Reference proteome</keyword>
<feature type="domain" description="DM2" evidence="1">
    <location>
        <begin position="36"/>
        <end position="203"/>
    </location>
</feature>
<dbReference type="PANTHER" id="PTHR46235:SF3">
    <property type="entry name" value="PHD FINGER-CONTAINING PROTEIN DDB_G0268158"/>
    <property type="match status" value="1"/>
</dbReference>
<dbReference type="eggNOG" id="ENOG502QPIX">
    <property type="taxonomic scope" value="Eukaryota"/>
</dbReference>
<sequence length="215" mass="25154">RVYLSPMLFGMRYSSFGRHFTRTYKLQSIVDQLSYYVNPGDMVVDLCCGSNEFSRLMSDKLTAMKKDCRFKNFDFIQPSDTFHFERKDYMEIQPEELCSGDKLIMGLNPPFGFRAQLASKFVEHCVKFQPKIIVLIAPEETRRPDGRYYELTWEDKDLLRGDAFYLPGSVDAEGKTIKQENNVPPVLYLWSRVDFAEAHRKIARRHGHLRRSSGR</sequence>
<dbReference type="Gramene" id="EFJ25536">
    <property type="protein sequence ID" value="EFJ25536"/>
    <property type="gene ID" value="SELMODRAFT_99176"/>
</dbReference>
<dbReference type="Pfam" id="PF26055">
    <property type="entry name" value="Mtase_EDM2"/>
    <property type="match status" value="1"/>
</dbReference>
<organism evidence="3">
    <name type="scientific">Selaginella moellendorffii</name>
    <name type="common">Spikemoss</name>
    <dbReference type="NCBI Taxonomy" id="88036"/>
    <lineage>
        <taxon>Eukaryota</taxon>
        <taxon>Viridiplantae</taxon>
        <taxon>Streptophyta</taxon>
        <taxon>Embryophyta</taxon>
        <taxon>Tracheophyta</taxon>
        <taxon>Lycopodiopsida</taxon>
        <taxon>Selaginellales</taxon>
        <taxon>Selaginellaceae</taxon>
        <taxon>Selaginella</taxon>
    </lineage>
</organism>
<dbReference type="OrthoDB" id="21264at2759"/>
<evidence type="ECO:0000313" key="3">
    <source>
        <dbReference type="Proteomes" id="UP000001514"/>
    </source>
</evidence>
<evidence type="ECO:0000313" key="2">
    <source>
        <dbReference type="EMBL" id="EFJ25536.1"/>
    </source>
</evidence>